<dbReference type="Proteomes" id="UP000414136">
    <property type="component" value="Unassembled WGS sequence"/>
</dbReference>
<evidence type="ECO:0000256" key="13">
    <source>
        <dbReference type="RuleBase" id="RU003357"/>
    </source>
</evidence>
<dbReference type="InterPro" id="IPR000531">
    <property type="entry name" value="Beta-barrel_TonB"/>
</dbReference>
<dbReference type="Gene3D" id="3.55.50.30">
    <property type="match status" value="1"/>
</dbReference>
<dbReference type="PROSITE" id="PS52016">
    <property type="entry name" value="TONB_DEPENDENT_REC_3"/>
    <property type="match status" value="1"/>
</dbReference>
<keyword evidence="5" id="KW-0406">Ion transport</keyword>
<dbReference type="InterPro" id="IPR039426">
    <property type="entry name" value="TonB-dep_rcpt-like"/>
</dbReference>
<feature type="domain" description="Secretin/TonB short N-terminal" evidence="14">
    <location>
        <begin position="86"/>
        <end position="137"/>
    </location>
</feature>
<dbReference type="InterPro" id="IPR012910">
    <property type="entry name" value="Plug_dom"/>
</dbReference>
<gene>
    <name evidence="15" type="ORF">PCA31118_01681</name>
</gene>
<evidence type="ECO:0000256" key="1">
    <source>
        <dbReference type="ARBA" id="ARBA00004571"/>
    </source>
</evidence>
<keyword evidence="8 13" id="KW-0798">TonB box</keyword>
<dbReference type="InterPro" id="IPR011662">
    <property type="entry name" value="Secretin/TonB_short_N"/>
</dbReference>
<dbReference type="InterPro" id="IPR037066">
    <property type="entry name" value="Plug_dom_sf"/>
</dbReference>
<dbReference type="EMBL" id="CABPSQ010000002">
    <property type="protein sequence ID" value="VVE64659.1"/>
    <property type="molecule type" value="Genomic_DNA"/>
</dbReference>
<dbReference type="AlphaFoldDB" id="A0A5E4ZTC5"/>
<proteinExistence type="inferred from homology"/>
<dbReference type="CDD" id="cd01347">
    <property type="entry name" value="ligand_gated_channel"/>
    <property type="match status" value="1"/>
</dbReference>
<evidence type="ECO:0000256" key="3">
    <source>
        <dbReference type="ARBA" id="ARBA00022448"/>
    </source>
</evidence>
<protein>
    <submittedName>
        <fullName evidence="15">TonB-dependent receptor</fullName>
    </submittedName>
</protein>
<dbReference type="PANTHER" id="PTHR32552:SF83">
    <property type="entry name" value="BLR3904 PROTEIN"/>
    <property type="match status" value="1"/>
</dbReference>
<dbReference type="Gene3D" id="2.40.170.20">
    <property type="entry name" value="TonB-dependent receptor, beta-barrel domain"/>
    <property type="match status" value="1"/>
</dbReference>
<keyword evidence="16" id="KW-1185">Reference proteome</keyword>
<sequence>MPRSPRSGARSSRTVIKTHVDVKPARHAVTLAVSAALCTTALYAALPSTAHAQTAQVAAQGATQTYGIPAGPLAPALHRWASASNALLSFTPDQTNGKTTAGVSGKLSADEALKALLAGSGLRAVRWPDGSYGLQAAEPAVAQSAGGGSAVAVLPTTNVTDDPLAAGNLLHAQTNLARMSGTVHELPQVVSVVPQEMMQQQQVTTLEQALRNVPGITVAIGEANGGANGDQFRIRGSTAKNDAYLDGLRDFGVYVRDTFNTEQVDVIKGPSSENFGMGSNGGAINSETKLAHLGEAAAAEAMVGNGPMNRQTVDLNHQLTDTTALRLNAMRQDQTIVDRDNVKSDRWGLALSFAAGLGTDTNWYMNYMHQTNDRTPDYGQPLIGRTATSVREPVASAYGVDRSNYYGKDTDRDYSTADIFTSLFKHKFNEDTSISNDTRFGYYERMFSATTATCDQTCANSFLTSGDGTVILGSGGGPRYFQRSTGAQNITTLKSAFDTAFLKHDVRLGLDLSYQTDHRQAYAYMKPDMSGTTTKVPGTLNSPNNSSSNYIVAIDPNGTSDVRDSTLTDVALFASDRVHFAPQWSVLGSVRWDYYSQTSRLSTLSTGSQTSNVNTSSNFFSPKLSLIWEPNNAQSYYLSYGWASTTPWAGSITADANPLGVNSVTTASDNLRNLSPEKTKTLELGGKVDLANGRVGLSGAVFHTEKNNSYYDDGSGNLTATGNKERYYGIELGLSGTILPHWTAYVGYTWLHSEIVDAATKTNIGNPVQGAARNSATLWTTYDLTPQWSKVLPGRFMVGGGVTYRDSMYIRDDMMAKVPYSLSFDAMLAWEYKNVRVALNGYNLANRINYDNYFAGENANTARAIPSAGRTFILSTRISM</sequence>
<dbReference type="Pfam" id="PF07715">
    <property type="entry name" value="Plug"/>
    <property type="match status" value="1"/>
</dbReference>
<name>A0A5E4ZTC5_9BURK</name>
<keyword evidence="10 15" id="KW-0675">Receptor</keyword>
<evidence type="ECO:0000313" key="16">
    <source>
        <dbReference type="Proteomes" id="UP000414136"/>
    </source>
</evidence>
<dbReference type="Pfam" id="PF07660">
    <property type="entry name" value="STN"/>
    <property type="match status" value="1"/>
</dbReference>
<evidence type="ECO:0000256" key="12">
    <source>
        <dbReference type="PROSITE-ProRule" id="PRU01360"/>
    </source>
</evidence>
<dbReference type="RefSeq" id="WP_150624745.1">
    <property type="nucleotide sequence ID" value="NZ_CABPSQ010000002.1"/>
</dbReference>
<comment type="subcellular location">
    <subcellularLocation>
        <location evidence="1 12">Cell outer membrane</location>
        <topology evidence="1 12">Multi-pass membrane protein</topology>
    </subcellularLocation>
</comment>
<evidence type="ECO:0000256" key="7">
    <source>
        <dbReference type="ARBA" id="ARBA00023004"/>
    </source>
</evidence>
<reference evidence="15 16" key="1">
    <citation type="submission" date="2019-08" db="EMBL/GenBank/DDBJ databases">
        <authorList>
            <person name="Peeters C."/>
        </authorList>
    </citation>
    <scope>NUCLEOTIDE SEQUENCE [LARGE SCALE GENOMIC DNA]</scope>
    <source>
        <strain evidence="15 16">LMG 31118</strain>
    </source>
</reference>
<dbReference type="Pfam" id="PF00593">
    <property type="entry name" value="TonB_dep_Rec_b-barrel"/>
    <property type="match status" value="1"/>
</dbReference>
<keyword evidence="9 12" id="KW-0472">Membrane</keyword>
<keyword evidence="5" id="KW-0410">Iron transport</keyword>
<organism evidence="15 16">
    <name type="scientific">Pandoraea captiosa</name>
    <dbReference type="NCBI Taxonomy" id="2508302"/>
    <lineage>
        <taxon>Bacteria</taxon>
        <taxon>Pseudomonadati</taxon>
        <taxon>Pseudomonadota</taxon>
        <taxon>Betaproteobacteria</taxon>
        <taxon>Burkholderiales</taxon>
        <taxon>Burkholderiaceae</taxon>
        <taxon>Pandoraea</taxon>
    </lineage>
</organism>
<dbReference type="GO" id="GO:0009279">
    <property type="term" value="C:cell outer membrane"/>
    <property type="evidence" value="ECO:0007669"/>
    <property type="project" value="UniProtKB-SubCell"/>
</dbReference>
<dbReference type="GO" id="GO:0015344">
    <property type="term" value="F:siderophore uptake transmembrane transporter activity"/>
    <property type="evidence" value="ECO:0007669"/>
    <property type="project" value="TreeGrafter"/>
</dbReference>
<dbReference type="PANTHER" id="PTHR32552">
    <property type="entry name" value="FERRICHROME IRON RECEPTOR-RELATED"/>
    <property type="match status" value="1"/>
</dbReference>
<evidence type="ECO:0000256" key="2">
    <source>
        <dbReference type="ARBA" id="ARBA00009810"/>
    </source>
</evidence>
<keyword evidence="7" id="KW-0408">Iron</keyword>
<evidence type="ECO:0000259" key="14">
    <source>
        <dbReference type="SMART" id="SM00965"/>
    </source>
</evidence>
<accession>A0A5E4ZTC5</accession>
<evidence type="ECO:0000256" key="11">
    <source>
        <dbReference type="ARBA" id="ARBA00023237"/>
    </source>
</evidence>
<keyword evidence="11 12" id="KW-0998">Cell outer membrane</keyword>
<evidence type="ECO:0000256" key="10">
    <source>
        <dbReference type="ARBA" id="ARBA00023170"/>
    </source>
</evidence>
<keyword evidence="6 12" id="KW-0812">Transmembrane</keyword>
<evidence type="ECO:0000256" key="9">
    <source>
        <dbReference type="ARBA" id="ARBA00023136"/>
    </source>
</evidence>
<dbReference type="OrthoDB" id="9790771at2"/>
<dbReference type="SUPFAM" id="SSF56935">
    <property type="entry name" value="Porins"/>
    <property type="match status" value="1"/>
</dbReference>
<evidence type="ECO:0000256" key="8">
    <source>
        <dbReference type="ARBA" id="ARBA00023077"/>
    </source>
</evidence>
<comment type="similarity">
    <text evidence="2 12 13">Belongs to the TonB-dependent receptor family.</text>
</comment>
<dbReference type="Gene3D" id="2.170.130.10">
    <property type="entry name" value="TonB-dependent receptor, plug domain"/>
    <property type="match status" value="1"/>
</dbReference>
<evidence type="ECO:0000256" key="6">
    <source>
        <dbReference type="ARBA" id="ARBA00022692"/>
    </source>
</evidence>
<evidence type="ECO:0000256" key="4">
    <source>
        <dbReference type="ARBA" id="ARBA00022452"/>
    </source>
</evidence>
<dbReference type="InterPro" id="IPR036942">
    <property type="entry name" value="Beta-barrel_TonB_sf"/>
</dbReference>
<evidence type="ECO:0000313" key="15">
    <source>
        <dbReference type="EMBL" id="VVE64659.1"/>
    </source>
</evidence>
<evidence type="ECO:0000256" key="5">
    <source>
        <dbReference type="ARBA" id="ARBA00022496"/>
    </source>
</evidence>
<dbReference type="SMART" id="SM00965">
    <property type="entry name" value="STN"/>
    <property type="match status" value="1"/>
</dbReference>
<keyword evidence="4 12" id="KW-1134">Transmembrane beta strand</keyword>
<keyword evidence="3 12" id="KW-0813">Transport</keyword>